<sequence length="141" mass="15261">MDQRHGYTTQTKARKAALDILYQAELRGASVNETFAEQRSYLGSPTRELTTRIVLGVAEHGAEIDRRIAAAAPPAWPLERMPAIDRNLARIAIFEIDHSDVPPGAVIAEAIRLAADLSTDESAAFLNGLLAKALADKPTTN</sequence>
<dbReference type="RefSeq" id="WP_068751375.1">
    <property type="nucleotide sequence ID" value="NZ_LR214441.1"/>
</dbReference>
<dbReference type="NCBIfam" id="TIGR01951">
    <property type="entry name" value="nusB"/>
    <property type="match status" value="1"/>
</dbReference>
<dbReference type="InterPro" id="IPR035926">
    <property type="entry name" value="NusB-like_sf"/>
</dbReference>
<comment type="similarity">
    <text evidence="1 6">Belongs to the NusB family.</text>
</comment>
<comment type="function">
    <text evidence="6">Involved in transcription antitermination. Required for transcription of ribosomal RNA (rRNA) genes. Binds specifically to the boxA antiterminator sequence of the ribosomal RNA (rrn) operons.</text>
</comment>
<dbReference type="GO" id="GO:0003723">
    <property type="term" value="F:RNA binding"/>
    <property type="evidence" value="ECO:0007669"/>
    <property type="project" value="UniProtKB-UniRule"/>
</dbReference>
<dbReference type="GO" id="GO:0005829">
    <property type="term" value="C:cytosol"/>
    <property type="evidence" value="ECO:0007669"/>
    <property type="project" value="TreeGrafter"/>
</dbReference>
<reference evidence="9" key="1">
    <citation type="submission" date="2016-07" db="EMBL/GenBank/DDBJ databases">
        <authorList>
            <person name="Florea S."/>
            <person name="Webb J.S."/>
            <person name="Jaromczyk J."/>
            <person name="Schardl C.L."/>
        </authorList>
    </citation>
    <scope>NUCLEOTIDE SEQUENCE [LARGE SCALE GENOMIC DNA]</scope>
    <source>
        <strain evidence="9">IPBSL-7</strain>
    </source>
</reference>
<dbReference type="InterPro" id="IPR006027">
    <property type="entry name" value="NusB_RsmB_TIM44"/>
</dbReference>
<keyword evidence="9" id="KW-1185">Reference proteome</keyword>
<evidence type="ECO:0000256" key="1">
    <source>
        <dbReference type="ARBA" id="ARBA00005952"/>
    </source>
</evidence>
<protein>
    <recommendedName>
        <fullName evidence="6">Transcription antitermination protein NusB</fullName>
    </recommendedName>
    <alternativeName>
        <fullName evidence="6">Antitermination factor NusB</fullName>
    </alternativeName>
</protein>
<gene>
    <name evidence="6" type="primary">nusB</name>
    <name evidence="8" type="ORF">BCR15_03125</name>
</gene>
<keyword evidence="4 6" id="KW-0805">Transcription regulation</keyword>
<organism evidence="8 9">
    <name type="scientific">Tessaracoccus lapidicaptus</name>
    <dbReference type="NCBI Taxonomy" id="1427523"/>
    <lineage>
        <taxon>Bacteria</taxon>
        <taxon>Bacillati</taxon>
        <taxon>Actinomycetota</taxon>
        <taxon>Actinomycetes</taxon>
        <taxon>Propionibacteriales</taxon>
        <taxon>Propionibacteriaceae</taxon>
        <taxon>Tessaracoccus</taxon>
    </lineage>
</organism>
<keyword evidence="5 6" id="KW-0804">Transcription</keyword>
<dbReference type="SUPFAM" id="SSF48013">
    <property type="entry name" value="NusB-like"/>
    <property type="match status" value="1"/>
</dbReference>
<dbReference type="GO" id="GO:0006353">
    <property type="term" value="P:DNA-templated transcription termination"/>
    <property type="evidence" value="ECO:0007669"/>
    <property type="project" value="UniProtKB-UniRule"/>
</dbReference>
<evidence type="ECO:0000256" key="3">
    <source>
        <dbReference type="ARBA" id="ARBA00022884"/>
    </source>
</evidence>
<evidence type="ECO:0000256" key="4">
    <source>
        <dbReference type="ARBA" id="ARBA00023015"/>
    </source>
</evidence>
<keyword evidence="3 6" id="KW-0694">RNA-binding</keyword>
<keyword evidence="2 6" id="KW-0889">Transcription antitermination</keyword>
<accession>A0A1C0AN21</accession>
<evidence type="ECO:0000259" key="7">
    <source>
        <dbReference type="Pfam" id="PF01029"/>
    </source>
</evidence>
<dbReference type="GO" id="GO:0031564">
    <property type="term" value="P:transcription antitermination"/>
    <property type="evidence" value="ECO:0007669"/>
    <property type="project" value="UniProtKB-KW"/>
</dbReference>
<feature type="domain" description="NusB/RsmB/TIM44" evidence="7">
    <location>
        <begin position="12"/>
        <end position="133"/>
    </location>
</feature>
<evidence type="ECO:0000256" key="6">
    <source>
        <dbReference type="HAMAP-Rule" id="MF_00073"/>
    </source>
</evidence>
<comment type="caution">
    <text evidence="8">The sequence shown here is derived from an EMBL/GenBank/DDBJ whole genome shotgun (WGS) entry which is preliminary data.</text>
</comment>
<evidence type="ECO:0000313" key="9">
    <source>
        <dbReference type="Proteomes" id="UP000093501"/>
    </source>
</evidence>
<dbReference type="Pfam" id="PF01029">
    <property type="entry name" value="NusB"/>
    <property type="match status" value="1"/>
</dbReference>
<evidence type="ECO:0000256" key="5">
    <source>
        <dbReference type="ARBA" id="ARBA00023163"/>
    </source>
</evidence>
<proteinExistence type="inferred from homology"/>
<dbReference type="EMBL" id="MBQD01000020">
    <property type="protein sequence ID" value="OCL34693.1"/>
    <property type="molecule type" value="Genomic_DNA"/>
</dbReference>
<dbReference type="HAMAP" id="MF_00073">
    <property type="entry name" value="NusB"/>
    <property type="match status" value="1"/>
</dbReference>
<evidence type="ECO:0000256" key="2">
    <source>
        <dbReference type="ARBA" id="ARBA00022814"/>
    </source>
</evidence>
<dbReference type="InterPro" id="IPR011605">
    <property type="entry name" value="NusB_fam"/>
</dbReference>
<dbReference type="Proteomes" id="UP000093501">
    <property type="component" value="Unassembled WGS sequence"/>
</dbReference>
<dbReference type="PANTHER" id="PTHR11078">
    <property type="entry name" value="N UTILIZATION SUBSTANCE PROTEIN B-RELATED"/>
    <property type="match status" value="1"/>
</dbReference>
<dbReference type="Gene3D" id="1.10.940.10">
    <property type="entry name" value="NusB-like"/>
    <property type="match status" value="1"/>
</dbReference>
<name>A0A1C0AN21_9ACTN</name>
<evidence type="ECO:0000313" key="8">
    <source>
        <dbReference type="EMBL" id="OCL34693.1"/>
    </source>
</evidence>
<dbReference type="AlphaFoldDB" id="A0A1C0AN21"/>
<dbReference type="PANTHER" id="PTHR11078:SF3">
    <property type="entry name" value="ANTITERMINATION NUSB DOMAIN-CONTAINING PROTEIN"/>
    <property type="match status" value="1"/>
</dbReference>